<dbReference type="InterPro" id="IPR001789">
    <property type="entry name" value="Sig_transdc_resp-reg_receiver"/>
</dbReference>
<evidence type="ECO:0000256" key="1">
    <source>
        <dbReference type="ARBA" id="ARBA00004496"/>
    </source>
</evidence>
<dbReference type="EMBL" id="CP025746">
    <property type="protein sequence ID" value="QAA34647.1"/>
    <property type="molecule type" value="Genomic_DNA"/>
</dbReference>
<dbReference type="SMART" id="SM00342">
    <property type="entry name" value="HTH_ARAC"/>
    <property type="match status" value="1"/>
</dbReference>
<feature type="domain" description="Response regulatory" evidence="12">
    <location>
        <begin position="7"/>
        <end position="124"/>
    </location>
</feature>
<dbReference type="CDD" id="cd17536">
    <property type="entry name" value="REC_YesN-like"/>
    <property type="match status" value="1"/>
</dbReference>
<accession>A0A3R5X4Q6</accession>
<keyword evidence="6" id="KW-0805">Transcription regulation</keyword>
<proteinExistence type="predicted"/>
<gene>
    <name evidence="13" type="ORF">C1I91_25105</name>
</gene>
<comment type="subcellular location">
    <subcellularLocation>
        <location evidence="1">Cytoplasm</location>
    </subcellularLocation>
</comment>
<dbReference type="InterPro" id="IPR011006">
    <property type="entry name" value="CheY-like_superfamily"/>
</dbReference>
<evidence type="ECO:0000256" key="5">
    <source>
        <dbReference type="ARBA" id="ARBA00023012"/>
    </source>
</evidence>
<evidence type="ECO:0000313" key="13">
    <source>
        <dbReference type="EMBL" id="QAA34647.1"/>
    </source>
</evidence>
<dbReference type="Gene3D" id="3.40.50.2300">
    <property type="match status" value="1"/>
</dbReference>
<dbReference type="SUPFAM" id="SSF46689">
    <property type="entry name" value="Homeodomain-like"/>
    <property type="match status" value="2"/>
</dbReference>
<dbReference type="PROSITE" id="PS00041">
    <property type="entry name" value="HTH_ARAC_FAMILY_1"/>
    <property type="match status" value="1"/>
</dbReference>
<keyword evidence="14" id="KW-1185">Reference proteome</keyword>
<dbReference type="PRINTS" id="PR00032">
    <property type="entry name" value="HTHARAC"/>
</dbReference>
<evidence type="ECO:0000256" key="2">
    <source>
        <dbReference type="ARBA" id="ARBA00018672"/>
    </source>
</evidence>
<evidence type="ECO:0000313" key="14">
    <source>
        <dbReference type="Proteomes" id="UP000286268"/>
    </source>
</evidence>
<evidence type="ECO:0000256" key="6">
    <source>
        <dbReference type="ARBA" id="ARBA00023015"/>
    </source>
</evidence>
<dbReference type="Proteomes" id="UP000286268">
    <property type="component" value="Chromosome"/>
</dbReference>
<evidence type="ECO:0000256" key="7">
    <source>
        <dbReference type="ARBA" id="ARBA00023125"/>
    </source>
</evidence>
<keyword evidence="7" id="KW-0238">DNA-binding</keyword>
<dbReference type="Gene3D" id="1.10.10.60">
    <property type="entry name" value="Homeodomain-like"/>
    <property type="match status" value="2"/>
</dbReference>
<dbReference type="OrthoDB" id="2990361at2"/>
<dbReference type="KEGG" id="cmah:C1I91_25105"/>
<dbReference type="GO" id="GO:0003700">
    <property type="term" value="F:DNA-binding transcription factor activity"/>
    <property type="evidence" value="ECO:0007669"/>
    <property type="project" value="InterPro"/>
</dbReference>
<dbReference type="InterPro" id="IPR018060">
    <property type="entry name" value="HTH_AraC"/>
</dbReference>
<keyword evidence="3" id="KW-0963">Cytoplasm</keyword>
<feature type="domain" description="HTH araC/xylS-type" evidence="11">
    <location>
        <begin position="415"/>
        <end position="513"/>
    </location>
</feature>
<evidence type="ECO:0000256" key="10">
    <source>
        <dbReference type="PROSITE-ProRule" id="PRU00169"/>
    </source>
</evidence>
<feature type="modified residue" description="4-aspartylphosphate" evidence="10">
    <location>
        <position position="59"/>
    </location>
</feature>
<evidence type="ECO:0000256" key="8">
    <source>
        <dbReference type="ARBA" id="ARBA00023163"/>
    </source>
</evidence>
<dbReference type="SMART" id="SM00448">
    <property type="entry name" value="REC"/>
    <property type="match status" value="1"/>
</dbReference>
<dbReference type="GO" id="GO:0005737">
    <property type="term" value="C:cytoplasm"/>
    <property type="evidence" value="ECO:0007669"/>
    <property type="project" value="UniProtKB-SubCell"/>
</dbReference>
<dbReference type="PROSITE" id="PS50110">
    <property type="entry name" value="RESPONSE_REGULATORY"/>
    <property type="match status" value="1"/>
</dbReference>
<dbReference type="SUPFAM" id="SSF52172">
    <property type="entry name" value="CheY-like"/>
    <property type="match status" value="1"/>
</dbReference>
<dbReference type="InterPro" id="IPR020449">
    <property type="entry name" value="Tscrpt_reg_AraC-type_HTH"/>
</dbReference>
<dbReference type="Pfam" id="PF12833">
    <property type="entry name" value="HTH_18"/>
    <property type="match status" value="1"/>
</dbReference>
<name>A0A3R5X4Q6_9CLOT</name>
<sequence>MARYLKKVLIVDDEKLIRTGLQSIINRKYGKEYETILCSNGFEAYENIKKEDIFFVITDIRMPEYDGIELLKTLSREERKVPVLMLSGYDDFNYAVEALRYGARDYLLKPIKKDELYECIEKIEKEYSESIEKYNSKNITLINDVSNRFNILLLNKRINDEEVRTEMTSLCEGINEESYYLAILFNKDLMKIPEVERNEKYDEFIKTIIVDERGTRAFVDNQGSLNIILNDLSTINDIKGWVNNNRKYSFYCGVSNELNSFSKFRLGHRNATIALKSNILYKENKKVILYDASLEKEKSMLPNDKIEKLFNLIGTKKTDKILELFHTIFGEEVVRHHGVVYLEKSCESLLKHINIYLEQQLHHNIELKNKLEGINNVLAFDSYRDFYYEFKDIVIYLDELLFEMRRALCDKSFIGKAIEYINSNYDKDLSLTIVSNVVSVNYSYFSQVFKEHTGENFITYLRNIRVNKAKQLLKHHELKVYEVAEAVGYSDSKQFTKAFKSVTGITPQEFKEKNFVH</sequence>
<organism evidence="13 14">
    <name type="scientific">Clostridium manihotivorum</name>
    <dbReference type="NCBI Taxonomy" id="2320868"/>
    <lineage>
        <taxon>Bacteria</taxon>
        <taxon>Bacillati</taxon>
        <taxon>Bacillota</taxon>
        <taxon>Clostridia</taxon>
        <taxon>Eubacteriales</taxon>
        <taxon>Clostridiaceae</taxon>
        <taxon>Clostridium</taxon>
    </lineage>
</organism>
<keyword evidence="8" id="KW-0804">Transcription</keyword>
<dbReference type="PANTHER" id="PTHR42713:SF3">
    <property type="entry name" value="TRANSCRIPTIONAL REGULATORY PROTEIN HPTR"/>
    <property type="match status" value="1"/>
</dbReference>
<dbReference type="Pfam" id="PF00072">
    <property type="entry name" value="Response_reg"/>
    <property type="match status" value="1"/>
</dbReference>
<dbReference type="InterPro" id="IPR009057">
    <property type="entry name" value="Homeodomain-like_sf"/>
</dbReference>
<dbReference type="InterPro" id="IPR018062">
    <property type="entry name" value="HTH_AraC-typ_CS"/>
</dbReference>
<evidence type="ECO:0000259" key="11">
    <source>
        <dbReference type="PROSITE" id="PS01124"/>
    </source>
</evidence>
<protein>
    <recommendedName>
        <fullName evidence="2">Stage 0 sporulation protein A homolog</fullName>
    </recommendedName>
</protein>
<evidence type="ECO:0000256" key="3">
    <source>
        <dbReference type="ARBA" id="ARBA00022490"/>
    </source>
</evidence>
<dbReference type="GO" id="GO:0043565">
    <property type="term" value="F:sequence-specific DNA binding"/>
    <property type="evidence" value="ECO:0007669"/>
    <property type="project" value="InterPro"/>
</dbReference>
<dbReference type="InterPro" id="IPR051552">
    <property type="entry name" value="HptR"/>
</dbReference>
<evidence type="ECO:0000256" key="4">
    <source>
        <dbReference type="ARBA" id="ARBA00022553"/>
    </source>
</evidence>
<reference evidence="13 14" key="1">
    <citation type="submission" date="2018-01" db="EMBL/GenBank/DDBJ databases">
        <title>Genome Sequencing and Assembly of Anaerobacter polyendosporus strain CT4.</title>
        <authorList>
            <person name="Tachaapaikoon C."/>
            <person name="Sutheeworapong S."/>
            <person name="Jenjaroenpun P."/>
            <person name="Wongsurawat T."/>
            <person name="Nookeaw I."/>
            <person name="Cheawchanlertfa P."/>
            <person name="Kosugi A."/>
            <person name="Cheevadhanarak S."/>
            <person name="Ratanakhanokchai K."/>
        </authorList>
    </citation>
    <scope>NUCLEOTIDE SEQUENCE [LARGE SCALE GENOMIC DNA]</scope>
    <source>
        <strain evidence="13 14">CT4</strain>
    </source>
</reference>
<dbReference type="AlphaFoldDB" id="A0A3R5X4Q6"/>
<comment type="function">
    <text evidence="9">May play the central regulatory role in sporulation. It may be an element of the effector pathway responsible for the activation of sporulation genes in response to nutritional stress. Spo0A may act in concert with spo0H (a sigma factor) to control the expression of some genes that are critical to the sporulation process.</text>
</comment>
<keyword evidence="5" id="KW-0902">Two-component regulatory system</keyword>
<dbReference type="PROSITE" id="PS01124">
    <property type="entry name" value="HTH_ARAC_FAMILY_2"/>
    <property type="match status" value="1"/>
</dbReference>
<evidence type="ECO:0000256" key="9">
    <source>
        <dbReference type="ARBA" id="ARBA00024867"/>
    </source>
</evidence>
<keyword evidence="4 10" id="KW-0597">Phosphoprotein</keyword>
<dbReference type="PANTHER" id="PTHR42713">
    <property type="entry name" value="HISTIDINE KINASE-RELATED"/>
    <property type="match status" value="1"/>
</dbReference>
<dbReference type="GO" id="GO:0000160">
    <property type="term" value="P:phosphorelay signal transduction system"/>
    <property type="evidence" value="ECO:0007669"/>
    <property type="project" value="UniProtKB-KW"/>
</dbReference>
<evidence type="ECO:0000259" key="12">
    <source>
        <dbReference type="PROSITE" id="PS50110"/>
    </source>
</evidence>